<accession>A0A1G7V2B0</accession>
<dbReference type="Proteomes" id="UP000198972">
    <property type="component" value="Unassembled WGS sequence"/>
</dbReference>
<dbReference type="Gene3D" id="1.10.357.10">
    <property type="entry name" value="Tetracycline Repressor, domain 2"/>
    <property type="match status" value="1"/>
</dbReference>
<evidence type="ECO:0000256" key="1">
    <source>
        <dbReference type="ARBA" id="ARBA00023125"/>
    </source>
</evidence>
<dbReference type="RefSeq" id="WP_091236509.1">
    <property type="nucleotide sequence ID" value="NZ_FNBG01000056.1"/>
</dbReference>
<dbReference type="InterPro" id="IPR050624">
    <property type="entry name" value="HTH-type_Tx_Regulator"/>
</dbReference>
<evidence type="ECO:0000256" key="2">
    <source>
        <dbReference type="PROSITE-ProRule" id="PRU00335"/>
    </source>
</evidence>
<dbReference type="GO" id="GO:0003677">
    <property type="term" value="F:DNA binding"/>
    <property type="evidence" value="ECO:0007669"/>
    <property type="project" value="UniProtKB-UniRule"/>
</dbReference>
<keyword evidence="1 2" id="KW-0238">DNA-binding</keyword>
<evidence type="ECO:0000313" key="4">
    <source>
        <dbReference type="EMBL" id="SDG53952.1"/>
    </source>
</evidence>
<dbReference type="STRING" id="670482.SAMN04488542_1566"/>
<dbReference type="PANTHER" id="PTHR43479:SF22">
    <property type="entry name" value="TRANSCRIPTIONAL REGULATOR, TETR FAMILY"/>
    <property type="match status" value="1"/>
</dbReference>
<feature type="DNA-binding region" description="H-T-H motif" evidence="2">
    <location>
        <begin position="29"/>
        <end position="48"/>
    </location>
</feature>
<dbReference type="OrthoDB" id="9812993at2"/>
<dbReference type="Pfam" id="PF00440">
    <property type="entry name" value="TetR_N"/>
    <property type="match status" value="1"/>
</dbReference>
<dbReference type="EMBL" id="FNBG01000056">
    <property type="protein sequence ID" value="SDG53952.1"/>
    <property type="molecule type" value="Genomic_DNA"/>
</dbReference>
<dbReference type="AlphaFoldDB" id="A0A1G7V2B0"/>
<feature type="domain" description="HTH tetR-type" evidence="3">
    <location>
        <begin position="6"/>
        <end position="66"/>
    </location>
</feature>
<evidence type="ECO:0000313" key="5">
    <source>
        <dbReference type="Proteomes" id="UP000198972"/>
    </source>
</evidence>
<dbReference type="PROSITE" id="PS50977">
    <property type="entry name" value="HTH_TETR_2"/>
    <property type="match status" value="1"/>
</dbReference>
<dbReference type="SUPFAM" id="SSF46689">
    <property type="entry name" value="Homeodomain-like"/>
    <property type="match status" value="1"/>
</dbReference>
<proteinExistence type="predicted"/>
<dbReference type="PANTHER" id="PTHR43479">
    <property type="entry name" value="ACREF/ENVCD OPERON REPRESSOR-RELATED"/>
    <property type="match status" value="1"/>
</dbReference>
<dbReference type="InterPro" id="IPR009057">
    <property type="entry name" value="Homeodomain-like_sf"/>
</dbReference>
<reference evidence="4 5" key="1">
    <citation type="submission" date="2016-10" db="EMBL/GenBank/DDBJ databases">
        <authorList>
            <person name="de Groot N.N."/>
        </authorList>
    </citation>
    <scope>NUCLEOTIDE SEQUENCE [LARGE SCALE GENOMIC DNA]</scope>
    <source>
        <strain evidence="4 5">DSM 28129</strain>
    </source>
</reference>
<name>A0A1G7V2B0_9BACL</name>
<dbReference type="PRINTS" id="PR00455">
    <property type="entry name" value="HTHTETR"/>
</dbReference>
<dbReference type="InterPro" id="IPR001647">
    <property type="entry name" value="HTH_TetR"/>
</dbReference>
<evidence type="ECO:0000259" key="3">
    <source>
        <dbReference type="PROSITE" id="PS50977"/>
    </source>
</evidence>
<gene>
    <name evidence="4" type="ORF">SAMN04488542_1566</name>
</gene>
<protein>
    <submittedName>
        <fullName evidence="4">DNA-binding transcriptional regulator, AcrR family</fullName>
    </submittedName>
</protein>
<sequence>MSSKSGDKKKQILKITMQLFATKGSSATSMQEIAELCGMSKGSLYLHFKSKEELEHNLYDYCFQLLHDQLMQVESQSDLSPHDKLIRQVEALLELVFEFREFLLMQLRDWLKSGNIYKKPEIVRTNNSKLLQFCEKTIVATYGEGVLPYLADLITIIHGMLGTFIHLLFIPQLNITTHRMASYLVRMLDVIIDNLMLTRPDPLISREVMHQLVGLDGCLIQPERHPLLAVKELKGLIPDLVIIPEIRDEGMESIQILEQEMIELHPRRAILIGMLANLKSIPELEVQVAELDDLIQPYLQR</sequence>
<keyword evidence="5" id="KW-1185">Reference proteome</keyword>
<organism evidence="4 5">
    <name type="scientific">Fontibacillus panacisegetis</name>
    <dbReference type="NCBI Taxonomy" id="670482"/>
    <lineage>
        <taxon>Bacteria</taxon>
        <taxon>Bacillati</taxon>
        <taxon>Bacillota</taxon>
        <taxon>Bacilli</taxon>
        <taxon>Bacillales</taxon>
        <taxon>Paenibacillaceae</taxon>
        <taxon>Fontibacillus</taxon>
    </lineage>
</organism>